<dbReference type="KEGG" id="vvi:104880691"/>
<evidence type="ECO:0000256" key="1">
    <source>
        <dbReference type="ARBA" id="ARBA00022729"/>
    </source>
</evidence>
<dbReference type="Pfam" id="PF05617">
    <property type="entry name" value="Prolamin_like"/>
    <property type="match status" value="1"/>
</dbReference>
<organism evidence="3 4">
    <name type="scientific">Vitis vinifera</name>
    <name type="common">Grape</name>
    <dbReference type="NCBI Taxonomy" id="29760"/>
    <lineage>
        <taxon>Eukaryota</taxon>
        <taxon>Viridiplantae</taxon>
        <taxon>Streptophyta</taxon>
        <taxon>Embryophyta</taxon>
        <taxon>Tracheophyta</taxon>
        <taxon>Spermatophyta</taxon>
        <taxon>Magnoliopsida</taxon>
        <taxon>eudicotyledons</taxon>
        <taxon>Gunneridae</taxon>
        <taxon>Pentapetalae</taxon>
        <taxon>rosids</taxon>
        <taxon>Vitales</taxon>
        <taxon>Vitaceae</taxon>
        <taxon>Viteae</taxon>
        <taxon>Vitis</taxon>
    </lineage>
</organism>
<dbReference type="OrthoDB" id="1887119at2759"/>
<dbReference type="Proteomes" id="UP000288805">
    <property type="component" value="Unassembled WGS sequence"/>
</dbReference>
<dbReference type="AlphaFoldDB" id="A0A438J8I5"/>
<dbReference type="Gramene" id="Vitis11g00683.t01">
    <property type="protein sequence ID" value="Vitis11g00683.t01.CDS"/>
    <property type="gene ID" value="Vitis11g00683"/>
</dbReference>
<dbReference type="InterPro" id="IPR008502">
    <property type="entry name" value="Prolamin-like"/>
</dbReference>
<accession>A0A438J8I5</accession>
<comment type="caution">
    <text evidence="3">The sequence shown here is derived from an EMBL/GenBank/DDBJ whole genome shotgun (WGS) entry which is preliminary data.</text>
</comment>
<proteinExistence type="predicted"/>
<name>A0A438J8I5_VITVI</name>
<dbReference type="EMBL" id="QGNW01000057">
    <property type="protein sequence ID" value="RVX05216.1"/>
    <property type="molecule type" value="Genomic_DNA"/>
</dbReference>
<keyword evidence="1" id="KW-0732">Signal</keyword>
<sequence length="122" mass="13603">MAEKSTKVLAVLLMVSCMVAYVPTGLALRPIEHKLFHLPTGFFSDCWKAFTGLNGCGTQFYAAIVTGGYDRIRPTCCHAINSIVNRCWHEFFHNDPSIPPSLKRYCVQSTTVAKPLSQDNLH</sequence>
<dbReference type="PANTHER" id="PTHR31181:SF67">
    <property type="entry name" value="PROLAMIN-LIKE PROTEIN (DUF1278)"/>
    <property type="match status" value="1"/>
</dbReference>
<gene>
    <name evidence="3" type="ORF">CK203_020098</name>
</gene>
<evidence type="ECO:0000313" key="4">
    <source>
        <dbReference type="Proteomes" id="UP000288805"/>
    </source>
</evidence>
<protein>
    <recommendedName>
        <fullName evidence="2">Prolamin-like domain-containing protein</fullName>
    </recommendedName>
</protein>
<feature type="domain" description="Prolamin-like" evidence="2">
    <location>
        <begin position="45"/>
        <end position="106"/>
    </location>
</feature>
<dbReference type="PANTHER" id="PTHR31181">
    <property type="entry name" value="EGG CELL-SECRETED PROTEIN 1.4"/>
    <property type="match status" value="1"/>
</dbReference>
<reference evidence="3 4" key="1">
    <citation type="journal article" date="2018" name="PLoS Genet.">
        <title>Population sequencing reveals clonal diversity and ancestral inbreeding in the grapevine cultivar Chardonnay.</title>
        <authorList>
            <person name="Roach M.J."/>
            <person name="Johnson D.L."/>
            <person name="Bohlmann J."/>
            <person name="van Vuuren H.J."/>
            <person name="Jones S.J."/>
            <person name="Pretorius I.S."/>
            <person name="Schmidt S.A."/>
            <person name="Borneman A.R."/>
        </authorList>
    </citation>
    <scope>NUCLEOTIDE SEQUENCE [LARGE SCALE GENOMIC DNA]</scope>
    <source>
        <strain evidence="4">cv. Chardonnay</strain>
        <tissue evidence="3">Leaf</tissue>
    </source>
</reference>
<evidence type="ECO:0000259" key="2">
    <source>
        <dbReference type="Pfam" id="PF05617"/>
    </source>
</evidence>
<evidence type="ECO:0000313" key="3">
    <source>
        <dbReference type="EMBL" id="RVX05216.1"/>
    </source>
</evidence>